<dbReference type="CDD" id="cd00054">
    <property type="entry name" value="EGF_CA"/>
    <property type="match status" value="5"/>
</dbReference>
<accession>A0A443QS53</accession>
<dbReference type="GO" id="GO:0045179">
    <property type="term" value="C:apical cortex"/>
    <property type="evidence" value="ECO:0007669"/>
    <property type="project" value="UniProtKB-ARBA"/>
</dbReference>
<dbReference type="GO" id="GO:0046331">
    <property type="term" value="P:lateral inhibition"/>
    <property type="evidence" value="ECO:0007669"/>
    <property type="project" value="UniProtKB-ARBA"/>
</dbReference>
<keyword evidence="10 15" id="KW-0472">Membrane</keyword>
<dbReference type="GO" id="GO:0001764">
    <property type="term" value="P:neuron migration"/>
    <property type="evidence" value="ECO:0007669"/>
    <property type="project" value="UniProtKB-ARBA"/>
</dbReference>
<dbReference type="GO" id="GO:0032991">
    <property type="term" value="C:protein-containing complex"/>
    <property type="evidence" value="ECO:0007669"/>
    <property type="project" value="TreeGrafter"/>
</dbReference>
<dbReference type="GO" id="GO:0045197">
    <property type="term" value="P:establishment or maintenance of epithelial cell apical/basal polarity"/>
    <property type="evidence" value="ECO:0007669"/>
    <property type="project" value="TreeGrafter"/>
</dbReference>
<feature type="disulfide bond" evidence="13">
    <location>
        <begin position="152"/>
        <end position="161"/>
    </location>
</feature>
<feature type="domain" description="DSL" evidence="18">
    <location>
        <begin position="10"/>
        <end position="55"/>
    </location>
</feature>
<dbReference type="Pfam" id="PF01414">
    <property type="entry name" value="DSL"/>
    <property type="match status" value="1"/>
</dbReference>
<feature type="transmembrane region" description="Helical" evidence="16">
    <location>
        <begin position="473"/>
        <end position="501"/>
    </location>
</feature>
<dbReference type="FunFam" id="2.10.25.10:FF:000472">
    <property type="entry name" value="Uncharacterized protein, isoform A"/>
    <property type="match status" value="1"/>
</dbReference>
<comment type="subcellular location">
    <subcellularLocation>
        <location evidence="1 15">Membrane</location>
        <topology evidence="1 15">Single-pass type I membrane protein</topology>
    </subcellularLocation>
</comment>
<dbReference type="SMART" id="SM00179">
    <property type="entry name" value="EGF_CA"/>
    <property type="match status" value="5"/>
</dbReference>
<evidence type="ECO:0000313" key="20">
    <source>
        <dbReference type="Proteomes" id="UP000285301"/>
    </source>
</evidence>
<comment type="caution">
    <text evidence="13">Lacks conserved residue(s) required for the propagation of feature annotation.</text>
</comment>
<dbReference type="SMART" id="SM00051">
    <property type="entry name" value="DSL"/>
    <property type="match status" value="1"/>
</dbReference>
<evidence type="ECO:0000256" key="12">
    <source>
        <dbReference type="ARBA" id="ARBA00023180"/>
    </source>
</evidence>
<evidence type="ECO:0000256" key="15">
    <source>
        <dbReference type="RuleBase" id="RU280815"/>
    </source>
</evidence>
<feature type="domain" description="EGF-like" evidence="17">
    <location>
        <begin position="203"/>
        <end position="239"/>
    </location>
</feature>
<dbReference type="STRING" id="1965070.A0A443QS53"/>
<dbReference type="Pfam" id="PF00008">
    <property type="entry name" value="EGF"/>
    <property type="match status" value="4"/>
</dbReference>
<dbReference type="GO" id="GO:0005886">
    <property type="term" value="C:plasma membrane"/>
    <property type="evidence" value="ECO:0007669"/>
    <property type="project" value="TreeGrafter"/>
</dbReference>
<feature type="disulfide bond" evidence="13">
    <location>
        <begin position="271"/>
        <end position="280"/>
    </location>
</feature>
<dbReference type="PROSITE" id="PS01186">
    <property type="entry name" value="EGF_2"/>
    <property type="match status" value="4"/>
</dbReference>
<keyword evidence="8" id="KW-0832">Ubl conjugation</keyword>
<dbReference type="PROSITE" id="PS51051">
    <property type="entry name" value="DSL"/>
    <property type="match status" value="1"/>
</dbReference>
<dbReference type="FunFam" id="2.10.25.10:FF:000064">
    <property type="entry name" value="Delta-like protein"/>
    <property type="match status" value="1"/>
</dbReference>
<dbReference type="InterPro" id="IPR051022">
    <property type="entry name" value="Notch_Cell-Fate_Det"/>
</dbReference>
<keyword evidence="6 15" id="KW-0677">Repeat</keyword>
<dbReference type="AlphaFoldDB" id="A0A443QS53"/>
<feature type="disulfide bond" evidence="13">
    <location>
        <begin position="191"/>
        <end position="200"/>
    </location>
</feature>
<feature type="disulfide bond" evidence="13">
    <location>
        <begin position="229"/>
        <end position="238"/>
    </location>
</feature>
<keyword evidence="5 15" id="KW-0732">Signal</keyword>
<evidence type="ECO:0000256" key="8">
    <source>
        <dbReference type="ARBA" id="ARBA00022843"/>
    </source>
</evidence>
<dbReference type="PANTHER" id="PTHR24049">
    <property type="entry name" value="CRUMBS FAMILY MEMBER"/>
    <property type="match status" value="1"/>
</dbReference>
<protein>
    <recommendedName>
        <fullName evidence="15">Delta-like protein</fullName>
    </recommendedName>
</protein>
<evidence type="ECO:0000256" key="6">
    <source>
        <dbReference type="ARBA" id="ARBA00022737"/>
    </source>
</evidence>
<dbReference type="SUPFAM" id="SSF57196">
    <property type="entry name" value="EGF/Laminin"/>
    <property type="match status" value="2"/>
</dbReference>
<name>A0A443QS53_9ACAR</name>
<evidence type="ECO:0000256" key="11">
    <source>
        <dbReference type="ARBA" id="ARBA00023157"/>
    </source>
</evidence>
<dbReference type="FunFam" id="2.10.25.10:FF:000172">
    <property type="entry name" value="FAT atypical cadherin 3"/>
    <property type="match status" value="1"/>
</dbReference>
<evidence type="ECO:0000256" key="2">
    <source>
        <dbReference type="ARBA" id="ARBA00022473"/>
    </source>
</evidence>
<dbReference type="GO" id="GO:0043005">
    <property type="term" value="C:neuron projection"/>
    <property type="evidence" value="ECO:0007669"/>
    <property type="project" value="UniProtKB-ARBA"/>
</dbReference>
<dbReference type="FunFam" id="2.10.25.140:FF:000001">
    <property type="entry name" value="Delta-like protein"/>
    <property type="match status" value="1"/>
</dbReference>
<keyword evidence="7" id="KW-0221">Differentiation</keyword>
<evidence type="ECO:0000256" key="13">
    <source>
        <dbReference type="PROSITE-ProRule" id="PRU00076"/>
    </source>
</evidence>
<dbReference type="Gene3D" id="2.10.25.140">
    <property type="match status" value="1"/>
</dbReference>
<dbReference type="Gene3D" id="2.10.25.10">
    <property type="entry name" value="Laminin"/>
    <property type="match status" value="6"/>
</dbReference>
<keyword evidence="4 15" id="KW-0812">Transmembrane</keyword>
<evidence type="ECO:0000256" key="16">
    <source>
        <dbReference type="SAM" id="Phobius"/>
    </source>
</evidence>
<feature type="domain" description="EGF-like" evidence="17">
    <location>
        <begin position="164"/>
        <end position="201"/>
    </location>
</feature>
<dbReference type="GO" id="GO:0016330">
    <property type="term" value="P:second mitotic wave involved in compound eye morphogenesis"/>
    <property type="evidence" value="ECO:0007669"/>
    <property type="project" value="UniProtKB-ARBA"/>
</dbReference>
<dbReference type="Proteomes" id="UP000285301">
    <property type="component" value="Unassembled WGS sequence"/>
</dbReference>
<dbReference type="GO" id="GO:0007157">
    <property type="term" value="P:heterophilic cell-cell adhesion via plasma membrane cell adhesion molecules"/>
    <property type="evidence" value="ECO:0007669"/>
    <property type="project" value="TreeGrafter"/>
</dbReference>
<dbReference type="Pfam" id="PF07645">
    <property type="entry name" value="EGF_CA"/>
    <property type="match status" value="1"/>
</dbReference>
<dbReference type="GO" id="GO:0005509">
    <property type="term" value="F:calcium ion binding"/>
    <property type="evidence" value="ECO:0007669"/>
    <property type="project" value="InterPro"/>
</dbReference>
<keyword evidence="3 13" id="KW-0245">EGF-like domain</keyword>
<evidence type="ECO:0000256" key="1">
    <source>
        <dbReference type="ARBA" id="ARBA00004479"/>
    </source>
</evidence>
<dbReference type="GO" id="GO:0043208">
    <property type="term" value="F:glycosphingolipid binding"/>
    <property type="evidence" value="ECO:0007669"/>
    <property type="project" value="UniProtKB-ARBA"/>
</dbReference>
<comment type="function">
    <text evidence="15">Putative Notch ligand involved in the mediation of Notch signaling.</text>
</comment>
<dbReference type="GO" id="GO:0016358">
    <property type="term" value="P:dendrite development"/>
    <property type="evidence" value="ECO:0007669"/>
    <property type="project" value="UniProtKB-ARBA"/>
</dbReference>
<feature type="disulfide bond" evidence="13">
    <location>
        <begin position="252"/>
        <end position="269"/>
    </location>
</feature>
<dbReference type="GO" id="GO:0030718">
    <property type="term" value="P:germ-line stem cell population maintenance"/>
    <property type="evidence" value="ECO:0007669"/>
    <property type="project" value="UniProtKB-ARBA"/>
</dbReference>
<keyword evidence="11 13" id="KW-1015">Disulfide bond</keyword>
<dbReference type="SMART" id="SM00181">
    <property type="entry name" value="EGF"/>
    <property type="match status" value="7"/>
</dbReference>
<dbReference type="PROSITE" id="PS00022">
    <property type="entry name" value="EGF_1"/>
    <property type="match status" value="6"/>
</dbReference>
<dbReference type="InterPro" id="IPR000742">
    <property type="entry name" value="EGF"/>
</dbReference>
<dbReference type="InterPro" id="IPR018097">
    <property type="entry name" value="EGF_Ca-bd_CS"/>
</dbReference>
<proteinExistence type="predicted"/>
<keyword evidence="2 15" id="KW-0217">Developmental protein</keyword>
<keyword evidence="20" id="KW-1185">Reference proteome</keyword>
<evidence type="ECO:0000313" key="19">
    <source>
        <dbReference type="EMBL" id="RWS05846.1"/>
    </source>
</evidence>
<gene>
    <name evidence="19" type="ORF">B4U79_15844</name>
</gene>
<dbReference type="PRINTS" id="PR00010">
    <property type="entry name" value="EGFBLOOD"/>
</dbReference>
<evidence type="ECO:0000256" key="10">
    <source>
        <dbReference type="ARBA" id="ARBA00023136"/>
    </source>
</evidence>
<feature type="domain" description="EGF-like" evidence="17">
    <location>
        <begin position="283"/>
        <end position="319"/>
    </location>
</feature>
<dbReference type="SUPFAM" id="SSF57184">
    <property type="entry name" value="Growth factor receptor domain"/>
    <property type="match status" value="1"/>
</dbReference>
<evidence type="ECO:0000259" key="18">
    <source>
        <dbReference type="PROSITE" id="PS51051"/>
    </source>
</evidence>
<dbReference type="InterPro" id="IPR000152">
    <property type="entry name" value="EGF-type_Asp/Asn_hydroxyl_site"/>
</dbReference>
<dbReference type="GO" id="GO:0048646">
    <property type="term" value="P:anatomical structure formation involved in morphogenesis"/>
    <property type="evidence" value="ECO:0007669"/>
    <property type="project" value="UniProtKB-ARBA"/>
</dbReference>
<evidence type="ECO:0000256" key="7">
    <source>
        <dbReference type="ARBA" id="ARBA00022782"/>
    </source>
</evidence>
<feature type="disulfide bond" evidence="13">
    <location>
        <begin position="309"/>
        <end position="318"/>
    </location>
</feature>
<evidence type="ECO:0000256" key="4">
    <source>
        <dbReference type="ARBA" id="ARBA00022692"/>
    </source>
</evidence>
<keyword evidence="12" id="KW-0325">Glycoprotein</keyword>
<dbReference type="EMBL" id="NCKU01004515">
    <property type="protein sequence ID" value="RWS05846.1"/>
    <property type="molecule type" value="Genomic_DNA"/>
</dbReference>
<dbReference type="GO" id="GO:0042063">
    <property type="term" value="P:gliogenesis"/>
    <property type="evidence" value="ECO:0007669"/>
    <property type="project" value="UniProtKB-ARBA"/>
</dbReference>
<comment type="caution">
    <text evidence="19">The sequence shown here is derived from an EMBL/GenBank/DDBJ whole genome shotgun (WGS) entry which is preliminary data.</text>
</comment>
<evidence type="ECO:0000256" key="14">
    <source>
        <dbReference type="PROSITE-ProRule" id="PRU00377"/>
    </source>
</evidence>
<evidence type="ECO:0000256" key="3">
    <source>
        <dbReference type="ARBA" id="ARBA00022536"/>
    </source>
</evidence>
<dbReference type="InterPro" id="IPR001881">
    <property type="entry name" value="EGF-like_Ca-bd_dom"/>
</dbReference>
<dbReference type="InterPro" id="IPR001774">
    <property type="entry name" value="DSL"/>
</dbReference>
<sequence>MFRSLFDGRAFCDVNYYGSDCETHCRPRDDRYNGHYTCNSNGAKKCLEGWMNEHHDCRDAKCLPGCNPIHGSCKVPNECICQYGYKGVNCDECIVYPGCQHGYCVKPFECHCNLGWGGMLCDQDLDYCSTHQPCLNAATCLPVKPNRYKCLCREGYDGENCQIIINPCVTQPCHNRGTCFKLNNSSYVCQCQPGFTGQHCEVNVNECNSNPCSNGGTCVDEINSYRCQCPPGLKGSHCEEDVNECESKLNPCSPLNTEVCRNTFGSFECLCKKGFDGKLCEENIDECFSNPCLNQGKCVDLIDSFQCVCEKGFKGKLCEQIDESICQSNEQIWQLRHNHHCLAKWCTCKSRPVCKCIQTLSSVSGSSSASAASSSASSSSSSLRIIFDEQLDANKSELFCASLEAILTLSMHDTVDLETMRLVCRIDTPQSVQFYSQSDAYTERVLQLGDLVSSMKQLTHVKQIIKEKQQRSYLTLINVCSLLVLAIAAIAFTFSILFLVVKKFYFFNRFSYNRFCCDCAQFSQPSNDRIHNVFPKNNQLKNVNKVIDVQV</sequence>
<reference evidence="19 20" key="1">
    <citation type="journal article" date="2018" name="Gigascience">
        <title>Genomes of trombidid mites reveal novel predicted allergens and laterally-transferred genes associated with secondary metabolism.</title>
        <authorList>
            <person name="Dong X."/>
            <person name="Chaisiri K."/>
            <person name="Xia D."/>
            <person name="Armstrong S.D."/>
            <person name="Fang Y."/>
            <person name="Donnelly M.J."/>
            <person name="Kadowaki T."/>
            <person name="McGarry J.W."/>
            <person name="Darby A.C."/>
            <person name="Makepeace B.L."/>
        </authorList>
    </citation>
    <scope>NUCLEOTIDE SEQUENCE [LARGE SCALE GENOMIC DNA]</scope>
    <source>
        <strain evidence="19">UoL-WK</strain>
    </source>
</reference>
<dbReference type="GO" id="GO:0048667">
    <property type="term" value="P:cell morphogenesis involved in neuron differentiation"/>
    <property type="evidence" value="ECO:0007669"/>
    <property type="project" value="UniProtKB-ARBA"/>
</dbReference>
<evidence type="ECO:0000259" key="17">
    <source>
        <dbReference type="PROSITE" id="PS50026"/>
    </source>
</evidence>
<dbReference type="GO" id="GO:0009986">
    <property type="term" value="C:cell surface"/>
    <property type="evidence" value="ECO:0007669"/>
    <property type="project" value="UniProtKB-ARBA"/>
</dbReference>
<evidence type="ECO:0000256" key="5">
    <source>
        <dbReference type="ARBA" id="ARBA00022729"/>
    </source>
</evidence>
<dbReference type="PROSITE" id="PS00010">
    <property type="entry name" value="ASX_HYDROXYL"/>
    <property type="match status" value="3"/>
</dbReference>
<dbReference type="PROSITE" id="PS50026">
    <property type="entry name" value="EGF_3"/>
    <property type="match status" value="5"/>
</dbReference>
<feature type="disulfide bond" evidence="14">
    <location>
        <begin position="12"/>
        <end position="21"/>
    </location>
</feature>
<dbReference type="OrthoDB" id="283575at2759"/>
<dbReference type="PROSITE" id="PS01187">
    <property type="entry name" value="EGF_CA"/>
    <property type="match status" value="2"/>
</dbReference>
<evidence type="ECO:0000256" key="9">
    <source>
        <dbReference type="ARBA" id="ARBA00022989"/>
    </source>
</evidence>
<dbReference type="Pfam" id="PF21700">
    <property type="entry name" value="EGF_DL_JAG"/>
    <property type="match status" value="1"/>
</dbReference>
<dbReference type="FunFam" id="2.10.25.10:FF:000018">
    <property type="entry name" value="Delta-like 1"/>
    <property type="match status" value="1"/>
</dbReference>
<dbReference type="InterPro" id="IPR049883">
    <property type="entry name" value="NOTCH1_EGF-like"/>
</dbReference>
<dbReference type="FunFam" id="2.10.25.10:FF:000117">
    <property type="entry name" value="Delta-like protein"/>
    <property type="match status" value="1"/>
</dbReference>
<keyword evidence="9 15" id="KW-1133">Transmembrane helix</keyword>
<dbReference type="InterPro" id="IPR009030">
    <property type="entry name" value="Growth_fac_rcpt_cys_sf"/>
</dbReference>
<dbReference type="GO" id="GO:0007166">
    <property type="term" value="P:cell surface receptor signaling pathway"/>
    <property type="evidence" value="ECO:0007669"/>
    <property type="project" value="UniProtKB-ARBA"/>
</dbReference>
<feature type="domain" description="EGF-like" evidence="17">
    <location>
        <begin position="241"/>
        <end position="281"/>
    </location>
</feature>
<dbReference type="GO" id="GO:0048018">
    <property type="term" value="F:receptor ligand activity"/>
    <property type="evidence" value="ECO:0007669"/>
    <property type="project" value="UniProtKB-ARBA"/>
</dbReference>
<feature type="domain" description="EGF-like" evidence="17">
    <location>
        <begin position="124"/>
        <end position="162"/>
    </location>
</feature>
<organism evidence="19 20">
    <name type="scientific">Dinothrombium tinctorium</name>
    <dbReference type="NCBI Taxonomy" id="1965070"/>
    <lineage>
        <taxon>Eukaryota</taxon>
        <taxon>Metazoa</taxon>
        <taxon>Ecdysozoa</taxon>
        <taxon>Arthropoda</taxon>
        <taxon>Chelicerata</taxon>
        <taxon>Arachnida</taxon>
        <taxon>Acari</taxon>
        <taxon>Acariformes</taxon>
        <taxon>Trombidiformes</taxon>
        <taxon>Prostigmata</taxon>
        <taxon>Anystina</taxon>
        <taxon>Parasitengona</taxon>
        <taxon>Trombidioidea</taxon>
        <taxon>Trombidiidae</taxon>
        <taxon>Dinothrombium</taxon>
    </lineage>
</organism>